<dbReference type="InterPro" id="IPR027417">
    <property type="entry name" value="P-loop_NTPase"/>
</dbReference>
<dbReference type="NCBIfam" id="TIGR03172">
    <property type="entry name" value="selenium cofactor biosynthesis protein YqeC"/>
    <property type="match status" value="1"/>
</dbReference>
<name>A0A8J8MKF7_9FIRM</name>
<dbReference type="EMBL" id="CP058649">
    <property type="protein sequence ID" value="QUI23492.1"/>
    <property type="molecule type" value="Genomic_DNA"/>
</dbReference>
<sequence>MQLIKAIGLNMRKRYMISLVGGGGKTTTMYRLARELKVLGKRVLVTTTTAIFYPTEDQYDHLYVTRSLNELMRQSLIGGKGTITIMGKYKMKGGKLKGIEPEWVDSIEQSSSFDMILIEADGAKCKPMKAPLSHEPVIPPKSHMVIGCIGLDSYKKTINEKWVHRPSVLAKVVGQDMDTEINYDTYSKLIAAQDGLFKGCPQNSEKVVLFNKMDLHNEKEIFPQFYRELVENNGDISKVLVGHVQEDNPIVSVVNRS</sequence>
<keyword evidence="2" id="KW-1185">Reference proteome</keyword>
<dbReference type="InterPro" id="IPR017587">
    <property type="entry name" value="YqeC"/>
</dbReference>
<protein>
    <submittedName>
        <fullName evidence="1">Putative selenium-dependent hydroxylase accessory protein YqeC</fullName>
    </submittedName>
</protein>
<evidence type="ECO:0000313" key="1">
    <source>
        <dbReference type="EMBL" id="QUI23492.1"/>
    </source>
</evidence>
<gene>
    <name evidence="1" type="primary">yqeC</name>
    <name evidence="1" type="ORF">HZI73_14905</name>
</gene>
<dbReference type="KEGG" id="vpy:HZI73_14905"/>
<evidence type="ECO:0000313" key="2">
    <source>
        <dbReference type="Proteomes" id="UP000683246"/>
    </source>
</evidence>
<proteinExistence type="predicted"/>
<dbReference type="RefSeq" id="WP_212694176.1">
    <property type="nucleotide sequence ID" value="NZ_CP058649.1"/>
</dbReference>
<dbReference type="Proteomes" id="UP000683246">
    <property type="component" value="Chromosome"/>
</dbReference>
<dbReference type="AlphaFoldDB" id="A0A8J8MKF7"/>
<organism evidence="1 2">
    <name type="scientific">Vallitalea pronyensis</name>
    <dbReference type="NCBI Taxonomy" id="1348613"/>
    <lineage>
        <taxon>Bacteria</taxon>
        <taxon>Bacillati</taxon>
        <taxon>Bacillota</taxon>
        <taxon>Clostridia</taxon>
        <taxon>Lachnospirales</taxon>
        <taxon>Vallitaleaceae</taxon>
        <taxon>Vallitalea</taxon>
    </lineage>
</organism>
<reference evidence="1" key="1">
    <citation type="submission" date="2020-07" db="EMBL/GenBank/DDBJ databases">
        <title>Vallitalea pronyensis genome.</title>
        <authorList>
            <person name="Postec A."/>
        </authorList>
    </citation>
    <scope>NUCLEOTIDE SEQUENCE</scope>
    <source>
        <strain evidence="1">FatNI3</strain>
    </source>
</reference>
<dbReference type="SUPFAM" id="SSF52540">
    <property type="entry name" value="P-loop containing nucleoside triphosphate hydrolases"/>
    <property type="match status" value="1"/>
</dbReference>
<dbReference type="Pfam" id="PF19842">
    <property type="entry name" value="YqeC"/>
    <property type="match status" value="1"/>
</dbReference>
<accession>A0A8J8MKF7</accession>